<evidence type="ECO:0000313" key="2">
    <source>
        <dbReference type="EMBL" id="QJA82176.1"/>
    </source>
</evidence>
<evidence type="ECO:0000313" key="1">
    <source>
        <dbReference type="EMBL" id="QJA60214.1"/>
    </source>
</evidence>
<accession>A0A6M3ISC8</accession>
<name>A0A6M3ISC8_9ZZZZ</name>
<dbReference type="AlphaFoldDB" id="A0A6M3ISC8"/>
<dbReference type="EMBL" id="MT142481">
    <property type="protein sequence ID" value="QJA82176.1"/>
    <property type="molecule type" value="Genomic_DNA"/>
</dbReference>
<proteinExistence type="predicted"/>
<protein>
    <submittedName>
        <fullName evidence="1">Uncharacterized protein</fullName>
    </submittedName>
</protein>
<dbReference type="EMBL" id="MT141400">
    <property type="protein sequence ID" value="QJA60214.1"/>
    <property type="molecule type" value="Genomic_DNA"/>
</dbReference>
<organism evidence="1">
    <name type="scientific">viral metagenome</name>
    <dbReference type="NCBI Taxonomy" id="1070528"/>
    <lineage>
        <taxon>unclassified sequences</taxon>
        <taxon>metagenomes</taxon>
        <taxon>organismal metagenomes</taxon>
    </lineage>
</organism>
<sequence>MGVVVGTLAYSTPLAAKRIIILTATLAATSDTITLTLATHGVRTIYAVLGSIETGVGANFATLQIAFSGLVITVVSKNAAGAAATTFGDIRLVCIVD</sequence>
<reference evidence="1" key="1">
    <citation type="submission" date="2020-03" db="EMBL/GenBank/DDBJ databases">
        <title>The deep terrestrial virosphere.</title>
        <authorList>
            <person name="Holmfeldt K."/>
            <person name="Nilsson E."/>
            <person name="Simone D."/>
            <person name="Lopez-Fernandez M."/>
            <person name="Wu X."/>
            <person name="de Brujin I."/>
            <person name="Lundin D."/>
            <person name="Andersson A."/>
            <person name="Bertilsson S."/>
            <person name="Dopson M."/>
        </authorList>
    </citation>
    <scope>NUCLEOTIDE SEQUENCE</scope>
    <source>
        <strain evidence="2">MM415A00437</strain>
        <strain evidence="1">MM415B01161</strain>
    </source>
</reference>
<gene>
    <name evidence="2" type="ORF">MM415A00437_0023</name>
    <name evidence="1" type="ORF">MM415B01161_0014</name>
</gene>